<comment type="pathway">
    <text evidence="2">Glycolipid biosynthesis; glycosylphosphatidylinositol-anchor biosynthesis.</text>
</comment>
<keyword evidence="7 10" id="KW-1133">Transmembrane helix</keyword>
<evidence type="ECO:0000256" key="5">
    <source>
        <dbReference type="ARBA" id="ARBA00022692"/>
    </source>
</evidence>
<evidence type="ECO:0000256" key="7">
    <source>
        <dbReference type="ARBA" id="ARBA00022989"/>
    </source>
</evidence>
<comment type="similarity">
    <text evidence="3">Belongs to the PIGS family.</text>
</comment>
<dbReference type="EMBL" id="CP119881">
    <property type="protein sequence ID" value="WFD36751.1"/>
    <property type="molecule type" value="Genomic_DNA"/>
</dbReference>
<evidence type="ECO:0000256" key="4">
    <source>
        <dbReference type="ARBA" id="ARBA00022502"/>
    </source>
</evidence>
<comment type="subcellular location">
    <subcellularLocation>
        <location evidence="1">Endoplasmic reticulum membrane</location>
        <topology evidence="1">Multi-pass membrane protein</topology>
    </subcellularLocation>
</comment>
<dbReference type="Proteomes" id="UP001219933">
    <property type="component" value="Chromosome 5"/>
</dbReference>
<evidence type="ECO:0000313" key="11">
    <source>
        <dbReference type="EMBL" id="WFD36751.1"/>
    </source>
</evidence>
<keyword evidence="5 10" id="KW-0812">Transmembrane</keyword>
<evidence type="ECO:0000256" key="2">
    <source>
        <dbReference type="ARBA" id="ARBA00004687"/>
    </source>
</evidence>
<gene>
    <name evidence="11" type="primary">GPI17</name>
    <name evidence="11" type="ORF">MCUN1_003638</name>
</gene>
<dbReference type="GO" id="GO:0016255">
    <property type="term" value="P:attachment of GPI anchor to protein"/>
    <property type="evidence" value="ECO:0007669"/>
    <property type="project" value="InterPro"/>
</dbReference>
<keyword evidence="6" id="KW-0256">Endoplasmic reticulum</keyword>
<dbReference type="GO" id="GO:0042765">
    <property type="term" value="C:GPI-anchor transamidase complex"/>
    <property type="evidence" value="ECO:0007669"/>
    <property type="project" value="InterPro"/>
</dbReference>
<protein>
    <submittedName>
        <fullName evidence="11">GPI transamidase component</fullName>
    </submittedName>
</protein>
<name>A0AAF0JDB4_9BASI</name>
<dbReference type="GO" id="GO:0006506">
    <property type="term" value="P:GPI anchor biosynthetic process"/>
    <property type="evidence" value="ECO:0007669"/>
    <property type="project" value="UniProtKB-KW"/>
</dbReference>
<evidence type="ECO:0000313" key="12">
    <source>
        <dbReference type="Proteomes" id="UP001219933"/>
    </source>
</evidence>
<evidence type="ECO:0000256" key="6">
    <source>
        <dbReference type="ARBA" id="ARBA00022824"/>
    </source>
</evidence>
<feature type="transmembrane region" description="Helical" evidence="10">
    <location>
        <begin position="9"/>
        <end position="28"/>
    </location>
</feature>
<evidence type="ECO:0000256" key="9">
    <source>
        <dbReference type="ARBA" id="ARBA00023180"/>
    </source>
</evidence>
<evidence type="ECO:0000256" key="1">
    <source>
        <dbReference type="ARBA" id="ARBA00004477"/>
    </source>
</evidence>
<dbReference type="Pfam" id="PF10510">
    <property type="entry name" value="PIG-S"/>
    <property type="match status" value="1"/>
</dbReference>
<dbReference type="AlphaFoldDB" id="A0AAF0JDB4"/>
<dbReference type="PANTHER" id="PTHR21072">
    <property type="entry name" value="GPI TRANSAMIDASE COMPONENT PIG-S"/>
    <property type="match status" value="1"/>
</dbReference>
<organism evidence="11 12">
    <name type="scientific">Malassezia cuniculi</name>
    <dbReference type="NCBI Taxonomy" id="948313"/>
    <lineage>
        <taxon>Eukaryota</taxon>
        <taxon>Fungi</taxon>
        <taxon>Dikarya</taxon>
        <taxon>Basidiomycota</taxon>
        <taxon>Ustilaginomycotina</taxon>
        <taxon>Malasseziomycetes</taxon>
        <taxon>Malasseziales</taxon>
        <taxon>Malasseziaceae</taxon>
        <taxon>Malassezia</taxon>
    </lineage>
</organism>
<proteinExistence type="inferred from homology"/>
<evidence type="ECO:0000256" key="10">
    <source>
        <dbReference type="SAM" id="Phobius"/>
    </source>
</evidence>
<evidence type="ECO:0000256" key="3">
    <source>
        <dbReference type="ARBA" id="ARBA00005316"/>
    </source>
</evidence>
<reference evidence="11" key="1">
    <citation type="submission" date="2023-03" db="EMBL/GenBank/DDBJ databases">
        <title>Mating type loci evolution in Malassezia.</title>
        <authorList>
            <person name="Coelho M.A."/>
        </authorList>
    </citation>
    <scope>NUCLEOTIDE SEQUENCE</scope>
    <source>
        <strain evidence="11">CBS 11721</strain>
    </source>
</reference>
<keyword evidence="12" id="KW-1185">Reference proteome</keyword>
<feature type="transmembrane region" description="Helical" evidence="10">
    <location>
        <begin position="483"/>
        <end position="502"/>
    </location>
</feature>
<sequence length="521" mass="56501">MFQEPRTRISVLAALICVFIACVPVWWATTTIERLPLPVAHVSEWSQRTCPVRIGVNVAAFLADGVPVHDALCDASVAKLQTLSDGMCIDWSVDVRSAHGVVCASPPVNASISYPLQLLLRPSAELDTSAVVPRDADLDVLASTVAAHLAPFVGRPASDVFEKKPRSDSRAIQYVPRVRLVFSLLNEDAAAGGAAAGWELGDALESYTRGAARTSPALAPLAQILDKLSGIHEFELESQVQWYAPLDLDLDARSNGTSPILTLDDLSVFINSEQWNLESYGIASGPEPFREHHSEHTLHFVLFLPSAAHSPLVLRNALGEEVADPAWLVPQWGGVAVSSCNASSALGPALTMDELAKPIEHFASQLARLLGIEQRMLSDETPELRRIAVDGLLWRRTLEASGNAVETLASIVHLVEKITILGVSASVRDNILLALSKLDALNEHGLSAEKLLSLASDAQTYASRAFFHPSMLAMLYFPDEHKYAVYTPLFGPLTVPLIATVFREISQWKARRRAQAAAKSK</sequence>
<evidence type="ECO:0000256" key="8">
    <source>
        <dbReference type="ARBA" id="ARBA00023136"/>
    </source>
</evidence>
<accession>A0AAF0JDB4</accession>
<dbReference type="InterPro" id="IPR019540">
    <property type="entry name" value="PtdIno-glycan_biosynth_class_S"/>
</dbReference>
<keyword evidence="8 10" id="KW-0472">Membrane</keyword>
<keyword evidence="9" id="KW-0325">Glycoprotein</keyword>
<keyword evidence="4" id="KW-0337">GPI-anchor biosynthesis</keyword>
<dbReference type="PANTHER" id="PTHR21072:SF13">
    <property type="entry name" value="GPI TRANSAMIDASE COMPONENT PIG-S"/>
    <property type="match status" value="1"/>
</dbReference>